<organism evidence="13 14">
    <name type="scientific">Microctonus hyperodae</name>
    <name type="common">Parasitoid wasp</name>
    <dbReference type="NCBI Taxonomy" id="165561"/>
    <lineage>
        <taxon>Eukaryota</taxon>
        <taxon>Metazoa</taxon>
        <taxon>Ecdysozoa</taxon>
        <taxon>Arthropoda</taxon>
        <taxon>Hexapoda</taxon>
        <taxon>Insecta</taxon>
        <taxon>Pterygota</taxon>
        <taxon>Neoptera</taxon>
        <taxon>Endopterygota</taxon>
        <taxon>Hymenoptera</taxon>
        <taxon>Apocrita</taxon>
        <taxon>Ichneumonoidea</taxon>
        <taxon>Braconidae</taxon>
        <taxon>Euphorinae</taxon>
        <taxon>Microctonus</taxon>
    </lineage>
</organism>
<dbReference type="InterPro" id="IPR006164">
    <property type="entry name" value="DNA_bd_Ku70/Ku80"/>
</dbReference>
<evidence type="ECO:0000256" key="7">
    <source>
        <dbReference type="ARBA" id="ARBA00022840"/>
    </source>
</evidence>
<dbReference type="PANTHER" id="PTHR12604:SF2">
    <property type="entry name" value="X-RAY REPAIR CROSS-COMPLEMENTING PROTEIN 6"/>
    <property type="match status" value="1"/>
</dbReference>
<keyword evidence="6" id="KW-0347">Helicase</keyword>
<evidence type="ECO:0000256" key="6">
    <source>
        <dbReference type="ARBA" id="ARBA00022806"/>
    </source>
</evidence>
<dbReference type="GO" id="GO:0003684">
    <property type="term" value="F:damaged DNA binding"/>
    <property type="evidence" value="ECO:0007669"/>
    <property type="project" value="InterPro"/>
</dbReference>
<dbReference type="InterPro" id="IPR003034">
    <property type="entry name" value="SAP_dom"/>
</dbReference>
<evidence type="ECO:0000256" key="10">
    <source>
        <dbReference type="ARBA" id="ARBA00023204"/>
    </source>
</evidence>
<keyword evidence="7" id="KW-0067">ATP-binding</keyword>
<dbReference type="EMBL" id="JAQQBR010000005">
    <property type="protein sequence ID" value="KAK0175687.1"/>
    <property type="molecule type" value="Genomic_DNA"/>
</dbReference>
<dbReference type="GO" id="GO:0006310">
    <property type="term" value="P:DNA recombination"/>
    <property type="evidence" value="ECO:0007669"/>
    <property type="project" value="UniProtKB-KW"/>
</dbReference>
<dbReference type="Proteomes" id="UP001168972">
    <property type="component" value="Unassembled WGS sequence"/>
</dbReference>
<keyword evidence="3" id="KW-0547">Nucleotide-binding</keyword>
<dbReference type="InterPro" id="IPR036361">
    <property type="entry name" value="SAP_dom_sf"/>
</dbReference>
<keyword evidence="11" id="KW-0539">Nucleus</keyword>
<dbReference type="PIRSF" id="PIRSF003033">
    <property type="entry name" value="Ku70"/>
    <property type="match status" value="1"/>
</dbReference>
<dbReference type="SUPFAM" id="SSF53300">
    <property type="entry name" value="vWA-like"/>
    <property type="match status" value="1"/>
</dbReference>
<comment type="similarity">
    <text evidence="2">Belongs to the ku70 family.</text>
</comment>
<dbReference type="SMART" id="SM00559">
    <property type="entry name" value="Ku78"/>
    <property type="match status" value="1"/>
</dbReference>
<evidence type="ECO:0000256" key="9">
    <source>
        <dbReference type="ARBA" id="ARBA00023172"/>
    </source>
</evidence>
<evidence type="ECO:0000256" key="8">
    <source>
        <dbReference type="ARBA" id="ARBA00023125"/>
    </source>
</evidence>
<evidence type="ECO:0000256" key="11">
    <source>
        <dbReference type="ARBA" id="ARBA00023242"/>
    </source>
</evidence>
<evidence type="ECO:0000256" key="3">
    <source>
        <dbReference type="ARBA" id="ARBA00022741"/>
    </source>
</evidence>
<dbReference type="Pfam" id="PF02037">
    <property type="entry name" value="SAP"/>
    <property type="match status" value="1"/>
</dbReference>
<dbReference type="Gene3D" id="4.10.970.10">
    <property type="entry name" value="Ku70, bridge and pillars"/>
    <property type="match status" value="1"/>
</dbReference>
<comment type="subcellular location">
    <subcellularLocation>
        <location evidence="1">Nucleus</location>
    </subcellularLocation>
</comment>
<dbReference type="GO" id="GO:0005524">
    <property type="term" value="F:ATP binding"/>
    <property type="evidence" value="ECO:0007669"/>
    <property type="project" value="UniProtKB-KW"/>
</dbReference>
<dbReference type="GO" id="GO:0016787">
    <property type="term" value="F:hydrolase activity"/>
    <property type="evidence" value="ECO:0007669"/>
    <property type="project" value="UniProtKB-KW"/>
</dbReference>
<evidence type="ECO:0000259" key="12">
    <source>
        <dbReference type="PROSITE" id="PS50800"/>
    </source>
</evidence>
<keyword evidence="8" id="KW-0238">DNA-binding</keyword>
<proteinExistence type="inferred from homology"/>
<keyword evidence="5" id="KW-0378">Hydrolase</keyword>
<dbReference type="GO" id="GO:0006303">
    <property type="term" value="P:double-strand break repair via nonhomologous end joining"/>
    <property type="evidence" value="ECO:0007669"/>
    <property type="project" value="InterPro"/>
</dbReference>
<dbReference type="GO" id="GO:0000723">
    <property type="term" value="P:telomere maintenance"/>
    <property type="evidence" value="ECO:0007669"/>
    <property type="project" value="InterPro"/>
</dbReference>
<dbReference type="InterPro" id="IPR036465">
    <property type="entry name" value="vWFA_dom_sf"/>
</dbReference>
<dbReference type="GO" id="GO:0003690">
    <property type="term" value="F:double-stranded DNA binding"/>
    <property type="evidence" value="ECO:0007669"/>
    <property type="project" value="TreeGrafter"/>
</dbReference>
<dbReference type="InterPro" id="IPR006165">
    <property type="entry name" value="Ku70"/>
</dbReference>
<dbReference type="InterPro" id="IPR027388">
    <property type="entry name" value="Ku70_bridge/pillars_dom_sf"/>
</dbReference>
<dbReference type="Gene3D" id="3.40.50.410">
    <property type="entry name" value="von Willebrand factor, type A domain"/>
    <property type="match status" value="1"/>
</dbReference>
<evidence type="ECO:0000256" key="1">
    <source>
        <dbReference type="ARBA" id="ARBA00004123"/>
    </source>
</evidence>
<dbReference type="InterPro" id="IPR005161">
    <property type="entry name" value="Ku_N"/>
</dbReference>
<dbReference type="PANTHER" id="PTHR12604">
    <property type="entry name" value="KU AUTOANTIGEN DNA HELICASE"/>
    <property type="match status" value="1"/>
</dbReference>
<dbReference type="InterPro" id="IPR016194">
    <property type="entry name" value="SPOC-like_C_dom_sf"/>
</dbReference>
<dbReference type="SUPFAM" id="SSF100939">
    <property type="entry name" value="SPOC domain-like"/>
    <property type="match status" value="1"/>
</dbReference>
<evidence type="ECO:0000313" key="14">
    <source>
        <dbReference type="Proteomes" id="UP001168972"/>
    </source>
</evidence>
<dbReference type="Pfam" id="PF03731">
    <property type="entry name" value="Ku_N"/>
    <property type="match status" value="1"/>
</dbReference>
<dbReference type="GO" id="GO:0042162">
    <property type="term" value="F:telomeric DNA binding"/>
    <property type="evidence" value="ECO:0007669"/>
    <property type="project" value="InterPro"/>
</dbReference>
<evidence type="ECO:0000313" key="13">
    <source>
        <dbReference type="EMBL" id="KAK0175687.1"/>
    </source>
</evidence>
<accession>A0AA39FTR5</accession>
<protein>
    <recommendedName>
        <fullName evidence="12">SAP domain-containing protein</fullName>
    </recommendedName>
</protein>
<name>A0AA39FTR5_MICHY</name>
<keyword evidence="4" id="KW-0227">DNA damage</keyword>
<keyword evidence="10" id="KW-0234">DNA repair</keyword>
<dbReference type="AlphaFoldDB" id="A0AA39FTR5"/>
<dbReference type="PROSITE" id="PS50800">
    <property type="entry name" value="SAP"/>
    <property type="match status" value="1"/>
</dbReference>
<comment type="caution">
    <text evidence="13">The sequence shown here is derived from an EMBL/GenBank/DDBJ whole genome shotgun (WGS) entry which is preliminary data.</text>
</comment>
<dbReference type="Gene3D" id="1.10.720.30">
    <property type="entry name" value="SAP domain"/>
    <property type="match status" value="1"/>
</dbReference>
<sequence>METSSQKTASQAIINHYAKQGLHHVVRTGNLFVIHFTKEMFIDNGTDNVYFHQCLKTYINILKQKLSHNKDDYMGLMFANTKESDEGVENICTVQKLDCCTTNMYTEVMKLYDKDIDSYRNQISDTNCSIANVLLHAARAYDAVTATALTRNVVIITCDDNPAPNDSNERHRIRLNAKNYKDINIKLNIVGLGDDWDYDIFYKEIEMLAEITAGRDFKRMNLSDLEEEIIFKSHTLASLEFRIKNNAKLKVSIQGFLTRRRYVKTNAIGKDTNEPLDVYSWFSYQHENDDEEIDIQDNKPEDVMKKQRFGDKDIIFTFKEVRSLHNIKPAGIDLLGFKLMFKAEPAYQIQPVLFLGCHAKSSEGELKFFAALLSKMANKNLMAVCAVTMRLNGLTRLFIMWPTLELGGFYLYRLPFKENVRINLSSITDKYIFNDEDHPRPPISEQQLDTMKDIIESLQIENYPLDFLNTRLQRLLKSVEAVALELPPVEQSQDNTLPDFDTMRNKLNDSNLIERYNDTFEPIDEPTKPAAAKVRKLDDEYVNNLLRDGNFNKHTAVTLKSILRTLELSISGNKIDLINRLNEYKNKHLND</sequence>
<reference evidence="13" key="1">
    <citation type="journal article" date="2023" name="bioRxiv">
        <title>Scaffold-level genome assemblies of two parasitoid biocontrol wasps reveal the parthenogenesis mechanism and an associated novel virus.</title>
        <authorList>
            <person name="Inwood S."/>
            <person name="Skelly J."/>
            <person name="Guhlin J."/>
            <person name="Harrop T."/>
            <person name="Goldson S."/>
            <person name="Dearden P."/>
        </authorList>
    </citation>
    <scope>NUCLEOTIDE SEQUENCE</scope>
    <source>
        <strain evidence="13">Lincoln</strain>
        <tissue evidence="13">Whole body</tissue>
    </source>
</reference>
<keyword evidence="9" id="KW-0233">DNA recombination</keyword>
<dbReference type="GO" id="GO:0043564">
    <property type="term" value="C:Ku70:Ku80 complex"/>
    <property type="evidence" value="ECO:0007669"/>
    <property type="project" value="InterPro"/>
</dbReference>
<gene>
    <name evidence="13" type="ORF">PV327_009417</name>
</gene>
<dbReference type="Gene3D" id="2.40.290.10">
    <property type="match status" value="1"/>
</dbReference>
<dbReference type="Gene3D" id="1.10.1600.10">
    <property type="match status" value="1"/>
</dbReference>
<feature type="domain" description="SAP" evidence="12">
    <location>
        <begin position="551"/>
        <end position="585"/>
    </location>
</feature>
<evidence type="ECO:0000256" key="2">
    <source>
        <dbReference type="ARBA" id="ARBA00005240"/>
    </source>
</evidence>
<reference evidence="13" key="2">
    <citation type="submission" date="2023-03" db="EMBL/GenBank/DDBJ databases">
        <authorList>
            <person name="Inwood S.N."/>
            <person name="Skelly J.G."/>
            <person name="Guhlin J."/>
            <person name="Harrop T.W.R."/>
            <person name="Goldson S.G."/>
            <person name="Dearden P.K."/>
        </authorList>
    </citation>
    <scope>NUCLEOTIDE SEQUENCE</scope>
    <source>
        <strain evidence="13">Lincoln</strain>
        <tissue evidence="13">Whole body</tissue>
    </source>
</reference>
<dbReference type="GO" id="GO:0004386">
    <property type="term" value="F:helicase activity"/>
    <property type="evidence" value="ECO:0007669"/>
    <property type="project" value="UniProtKB-KW"/>
</dbReference>
<evidence type="ECO:0000256" key="5">
    <source>
        <dbReference type="ARBA" id="ARBA00022801"/>
    </source>
</evidence>
<dbReference type="SUPFAM" id="SSF68906">
    <property type="entry name" value="SAP domain"/>
    <property type="match status" value="1"/>
</dbReference>
<dbReference type="Pfam" id="PF02735">
    <property type="entry name" value="Ku"/>
    <property type="match status" value="1"/>
</dbReference>
<keyword evidence="14" id="KW-1185">Reference proteome</keyword>
<evidence type="ECO:0000256" key="4">
    <source>
        <dbReference type="ARBA" id="ARBA00022763"/>
    </source>
</evidence>